<gene>
    <name evidence="1" type="ORF">Poli38472_001322</name>
</gene>
<organism evidence="1 2">
    <name type="scientific">Pythium oligandrum</name>
    <name type="common">Mycoparasitic fungus</name>
    <dbReference type="NCBI Taxonomy" id="41045"/>
    <lineage>
        <taxon>Eukaryota</taxon>
        <taxon>Sar</taxon>
        <taxon>Stramenopiles</taxon>
        <taxon>Oomycota</taxon>
        <taxon>Peronosporomycetes</taxon>
        <taxon>Pythiales</taxon>
        <taxon>Pythiaceae</taxon>
        <taxon>Pythium</taxon>
    </lineage>
</organism>
<evidence type="ECO:0000313" key="1">
    <source>
        <dbReference type="EMBL" id="TMW69166.1"/>
    </source>
</evidence>
<proteinExistence type="predicted"/>
<comment type="caution">
    <text evidence="1">The sequence shown here is derived from an EMBL/GenBank/DDBJ whole genome shotgun (WGS) entry which is preliminary data.</text>
</comment>
<name>A0A8K1FNA1_PYTOL</name>
<keyword evidence="2" id="KW-1185">Reference proteome</keyword>
<dbReference type="Proteomes" id="UP000794436">
    <property type="component" value="Unassembled WGS sequence"/>
</dbReference>
<dbReference type="AlphaFoldDB" id="A0A8K1FNA1"/>
<protein>
    <submittedName>
        <fullName evidence="1">Uncharacterized protein</fullName>
    </submittedName>
</protein>
<reference evidence="1" key="1">
    <citation type="submission" date="2019-03" db="EMBL/GenBank/DDBJ databases">
        <title>Long read genome sequence of the mycoparasitic Pythium oligandrum ATCC 38472 isolated from sugarbeet rhizosphere.</title>
        <authorList>
            <person name="Gaulin E."/>
        </authorList>
    </citation>
    <scope>NUCLEOTIDE SEQUENCE</scope>
    <source>
        <strain evidence="1">ATCC 38472_TT</strain>
    </source>
</reference>
<accession>A0A8K1FNA1</accession>
<dbReference type="EMBL" id="SPLM01000001">
    <property type="protein sequence ID" value="TMW69166.1"/>
    <property type="molecule type" value="Genomic_DNA"/>
</dbReference>
<evidence type="ECO:0000313" key="2">
    <source>
        <dbReference type="Proteomes" id="UP000794436"/>
    </source>
</evidence>
<dbReference type="OrthoDB" id="58663at2759"/>
<sequence length="155" mass="17442">MKDTLSPEEETLLSSVQDLHEEYLRIMDTFSVEVSALALSVRPEARMVAHQLRLKIYQDWRAKLMERMFAGPVDNDDGVDHLASCPDGGCVCALRGRLTAYNAVIADYLQASSKIKSTRSFGEDPDTPDLESDEVESLFDFPEFLNAPLRDRLQS</sequence>